<feature type="region of interest" description="Disordered" evidence="5">
    <location>
        <begin position="478"/>
        <end position="502"/>
    </location>
</feature>
<dbReference type="OrthoDB" id="409173at2759"/>
<dbReference type="NCBIfam" id="NF037982">
    <property type="entry name" value="Nramp_1"/>
    <property type="match status" value="1"/>
</dbReference>
<dbReference type="PRINTS" id="PR00447">
    <property type="entry name" value="NATRESASSCMP"/>
</dbReference>
<dbReference type="Pfam" id="PF01566">
    <property type="entry name" value="Nramp"/>
    <property type="match status" value="2"/>
</dbReference>
<feature type="transmembrane region" description="Helical" evidence="6">
    <location>
        <begin position="151"/>
        <end position="170"/>
    </location>
</feature>
<dbReference type="GeneID" id="19199878"/>
<feature type="transmembrane region" description="Helical" evidence="6">
    <location>
        <begin position="323"/>
        <end position="350"/>
    </location>
</feature>
<keyword evidence="8" id="KW-1185">Reference proteome</keyword>
<reference evidence="8" key="1">
    <citation type="journal article" date="2012" name="Science">
        <title>The Paleozoic origin of enzymatic lignin decomposition reconstructed from 31 fungal genomes.</title>
        <authorList>
            <person name="Floudas D."/>
            <person name="Binder M."/>
            <person name="Riley R."/>
            <person name="Barry K."/>
            <person name="Blanchette R.A."/>
            <person name="Henrissat B."/>
            <person name="Martinez A.T."/>
            <person name="Otillar R."/>
            <person name="Spatafora J.W."/>
            <person name="Yadav J.S."/>
            <person name="Aerts A."/>
            <person name="Benoit I."/>
            <person name="Boyd A."/>
            <person name="Carlson A."/>
            <person name="Copeland A."/>
            <person name="Coutinho P.M."/>
            <person name="de Vries R.P."/>
            <person name="Ferreira P."/>
            <person name="Findley K."/>
            <person name="Foster B."/>
            <person name="Gaskell J."/>
            <person name="Glotzer D."/>
            <person name="Gorecki P."/>
            <person name="Heitman J."/>
            <person name="Hesse C."/>
            <person name="Hori C."/>
            <person name="Igarashi K."/>
            <person name="Jurgens J.A."/>
            <person name="Kallen N."/>
            <person name="Kersten P."/>
            <person name="Kohler A."/>
            <person name="Kuees U."/>
            <person name="Kumar T.K.A."/>
            <person name="Kuo A."/>
            <person name="LaButti K."/>
            <person name="Larrondo L.F."/>
            <person name="Lindquist E."/>
            <person name="Ling A."/>
            <person name="Lombard V."/>
            <person name="Lucas S."/>
            <person name="Lundell T."/>
            <person name="Martin R."/>
            <person name="McLaughlin D.J."/>
            <person name="Morgenstern I."/>
            <person name="Morin E."/>
            <person name="Murat C."/>
            <person name="Nagy L.G."/>
            <person name="Nolan M."/>
            <person name="Ohm R.A."/>
            <person name="Patyshakuliyeva A."/>
            <person name="Rokas A."/>
            <person name="Ruiz-Duenas F.J."/>
            <person name="Sabat G."/>
            <person name="Salamov A."/>
            <person name="Samejima M."/>
            <person name="Schmutz J."/>
            <person name="Slot J.C."/>
            <person name="St John F."/>
            <person name="Stenlid J."/>
            <person name="Sun H."/>
            <person name="Sun S."/>
            <person name="Syed K."/>
            <person name="Tsang A."/>
            <person name="Wiebenga A."/>
            <person name="Young D."/>
            <person name="Pisabarro A."/>
            <person name="Eastwood D.C."/>
            <person name="Martin F."/>
            <person name="Cullen D."/>
            <person name="Grigoriev I.V."/>
            <person name="Hibbett D.S."/>
        </authorList>
    </citation>
    <scope>NUCLEOTIDE SEQUENCE [LARGE SCALE GENOMIC DNA]</scope>
    <source>
        <strain evidence="8">RWD-64-598 SS2</strain>
    </source>
</reference>
<feature type="transmembrane region" description="Helical" evidence="6">
    <location>
        <begin position="65"/>
        <end position="84"/>
    </location>
</feature>
<feature type="transmembrane region" description="Helical" evidence="6">
    <location>
        <begin position="182"/>
        <end position="203"/>
    </location>
</feature>
<dbReference type="Proteomes" id="UP000053558">
    <property type="component" value="Unassembled WGS sequence"/>
</dbReference>
<dbReference type="AlphaFoldDB" id="A0A5M3MMG5"/>
<feature type="transmembrane region" description="Helical" evidence="6">
    <location>
        <begin position="417"/>
        <end position="435"/>
    </location>
</feature>
<dbReference type="GO" id="GO:0005384">
    <property type="term" value="F:manganese ion transmembrane transporter activity"/>
    <property type="evidence" value="ECO:0007669"/>
    <property type="project" value="TreeGrafter"/>
</dbReference>
<proteinExistence type="predicted"/>
<feature type="transmembrane region" description="Helical" evidence="6">
    <location>
        <begin position="441"/>
        <end position="466"/>
    </location>
</feature>
<dbReference type="GO" id="GO:0034755">
    <property type="term" value="P:iron ion transmembrane transport"/>
    <property type="evidence" value="ECO:0007669"/>
    <property type="project" value="TreeGrafter"/>
</dbReference>
<dbReference type="InterPro" id="IPR001046">
    <property type="entry name" value="NRAMP_fam"/>
</dbReference>
<feature type="transmembrane region" description="Helical" evidence="6">
    <location>
        <begin position="229"/>
        <end position="252"/>
    </location>
</feature>
<gene>
    <name evidence="7" type="ORF">CONPUDRAFT_125122</name>
</gene>
<feature type="transmembrane region" description="Helical" evidence="6">
    <location>
        <begin position="111"/>
        <end position="131"/>
    </location>
</feature>
<dbReference type="PANTHER" id="PTHR11706:SF101">
    <property type="entry name" value="MANGANESE TRANSPORTER SMF1"/>
    <property type="match status" value="1"/>
</dbReference>
<dbReference type="PANTHER" id="PTHR11706">
    <property type="entry name" value="SOLUTE CARRIER PROTEIN FAMILY 11 MEMBER"/>
    <property type="match status" value="1"/>
</dbReference>
<dbReference type="GO" id="GO:0030026">
    <property type="term" value="P:intracellular manganese ion homeostasis"/>
    <property type="evidence" value="ECO:0007669"/>
    <property type="project" value="TreeGrafter"/>
</dbReference>
<accession>A0A5M3MMG5</accession>
<feature type="transmembrane region" description="Helical" evidence="6">
    <location>
        <begin position="370"/>
        <end position="396"/>
    </location>
</feature>
<organism evidence="7 8">
    <name type="scientific">Coniophora puteana (strain RWD-64-598)</name>
    <name type="common">Brown rot fungus</name>
    <dbReference type="NCBI Taxonomy" id="741705"/>
    <lineage>
        <taxon>Eukaryota</taxon>
        <taxon>Fungi</taxon>
        <taxon>Dikarya</taxon>
        <taxon>Basidiomycota</taxon>
        <taxon>Agaricomycotina</taxon>
        <taxon>Agaricomycetes</taxon>
        <taxon>Agaricomycetidae</taxon>
        <taxon>Boletales</taxon>
        <taxon>Coniophorineae</taxon>
        <taxon>Coniophoraceae</taxon>
        <taxon>Coniophora</taxon>
    </lineage>
</organism>
<evidence type="ECO:0000256" key="6">
    <source>
        <dbReference type="SAM" id="Phobius"/>
    </source>
</evidence>
<feature type="region of interest" description="Disordered" evidence="5">
    <location>
        <begin position="1"/>
        <end position="23"/>
    </location>
</feature>
<evidence type="ECO:0000313" key="7">
    <source>
        <dbReference type="EMBL" id="EIW80368.1"/>
    </source>
</evidence>
<dbReference type="GO" id="GO:0005886">
    <property type="term" value="C:plasma membrane"/>
    <property type="evidence" value="ECO:0007669"/>
    <property type="project" value="TreeGrafter"/>
</dbReference>
<evidence type="ECO:0000313" key="8">
    <source>
        <dbReference type="Proteomes" id="UP000053558"/>
    </source>
</evidence>
<sequence>MSSQDSLPVHPSPETRQSHGSAKARSTLRTIAHHIRRHAGVGIIISVGYFDPGNWSVDLQAGSTFGYRTMLFVILLAGIMAIILQVSEHILSDLATNCRVLLHKHPKHPKLIRRCVLYPLYVLAEICIISTDLAELLGSAIGTCLIFPKLPIWAGVLITGVDVLIFLIIGDPTRNRGRPVQVFEFAMIILVGIVFVGFIVLIVKVSPNWAQAFYGFIPSNRLLQSSPNAVYIAIGIVGATVMPHTLFLGSYLSTQDRVEIVPLELPDPSLATASRFRRWWKSFTSQFYATRMSEDRRIEIETRHGYRDNNSLSFIRAHMTHGLVDIVVSLLTVAVPVNAAIVILAATVFYDPNTLSDGSLFTMHDLIRDTLGKGFAFIFALALVCSGQTASITATFAGQLVSEGFIQWHISPFLRRLITRLLSLIPSMIVAISSGRSGIDTLLVASQVALSVVLPFVAFPLIYLTASKSVMYARRERTDDQRANGDENACGKDVPQNDDKKAELESAAVEAPPMLTVTEVEVTASPVKVPREDKMDFSNSYMMTIVAFLVWAVVVLANVYVIVMLGLGDTGE</sequence>
<protein>
    <submittedName>
        <fullName evidence="7">Nramp-domain-containing protein</fullName>
    </submittedName>
</protein>
<dbReference type="NCBIfam" id="TIGR01197">
    <property type="entry name" value="nramp"/>
    <property type="match status" value="1"/>
</dbReference>
<evidence type="ECO:0000256" key="2">
    <source>
        <dbReference type="ARBA" id="ARBA00022692"/>
    </source>
</evidence>
<keyword evidence="2 6" id="KW-0812">Transmembrane</keyword>
<dbReference type="RefSeq" id="XP_007769327.1">
    <property type="nucleotide sequence ID" value="XM_007771137.1"/>
</dbReference>
<evidence type="ECO:0000256" key="1">
    <source>
        <dbReference type="ARBA" id="ARBA00004141"/>
    </source>
</evidence>
<evidence type="ECO:0000256" key="5">
    <source>
        <dbReference type="SAM" id="MobiDB-lite"/>
    </source>
</evidence>
<dbReference type="EMBL" id="JH711579">
    <property type="protein sequence ID" value="EIW80368.1"/>
    <property type="molecule type" value="Genomic_DNA"/>
</dbReference>
<evidence type="ECO:0000256" key="3">
    <source>
        <dbReference type="ARBA" id="ARBA00022989"/>
    </source>
</evidence>
<comment type="caution">
    <text evidence="7">The sequence shown here is derived from an EMBL/GenBank/DDBJ whole genome shotgun (WGS) entry which is preliminary data.</text>
</comment>
<keyword evidence="3 6" id="KW-1133">Transmembrane helix</keyword>
<feature type="transmembrane region" description="Helical" evidence="6">
    <location>
        <begin position="541"/>
        <end position="567"/>
    </location>
</feature>
<name>A0A5M3MMG5_CONPW</name>
<dbReference type="OMA" id="PHTIYLG"/>
<comment type="subcellular location">
    <subcellularLocation>
        <location evidence="1">Membrane</location>
        <topology evidence="1">Multi-pass membrane protein</topology>
    </subcellularLocation>
</comment>
<evidence type="ECO:0000256" key="4">
    <source>
        <dbReference type="ARBA" id="ARBA00023136"/>
    </source>
</evidence>
<dbReference type="GO" id="GO:0015086">
    <property type="term" value="F:cadmium ion transmembrane transporter activity"/>
    <property type="evidence" value="ECO:0007669"/>
    <property type="project" value="TreeGrafter"/>
</dbReference>
<dbReference type="KEGG" id="cput:CONPUDRAFT_125122"/>
<keyword evidence="4 6" id="KW-0472">Membrane</keyword>